<reference evidence="2" key="1">
    <citation type="journal article" date="2022" name="Int. J. Mol. Sci.">
        <title>Draft Genome of Tanacetum Coccineum: Genomic Comparison of Closely Related Tanacetum-Family Plants.</title>
        <authorList>
            <person name="Yamashiro T."/>
            <person name="Shiraishi A."/>
            <person name="Nakayama K."/>
            <person name="Satake H."/>
        </authorList>
    </citation>
    <scope>NUCLEOTIDE SEQUENCE</scope>
</reference>
<feature type="region of interest" description="Disordered" evidence="1">
    <location>
        <begin position="53"/>
        <end position="74"/>
    </location>
</feature>
<protein>
    <submittedName>
        <fullName evidence="2">Uncharacterized protein</fullName>
    </submittedName>
</protein>
<keyword evidence="3" id="KW-1185">Reference proteome</keyword>
<comment type="caution">
    <text evidence="2">The sequence shown here is derived from an EMBL/GenBank/DDBJ whole genome shotgun (WGS) entry which is preliminary data.</text>
</comment>
<name>A0ABQ4YTC9_9ASTR</name>
<evidence type="ECO:0000256" key="1">
    <source>
        <dbReference type="SAM" id="MobiDB-lite"/>
    </source>
</evidence>
<evidence type="ECO:0000313" key="3">
    <source>
        <dbReference type="Proteomes" id="UP001151760"/>
    </source>
</evidence>
<dbReference type="EMBL" id="BQNB010010650">
    <property type="protein sequence ID" value="GJS80142.1"/>
    <property type="molecule type" value="Genomic_DNA"/>
</dbReference>
<gene>
    <name evidence="2" type="ORF">Tco_0730023</name>
</gene>
<feature type="compositionally biased region" description="Low complexity" evidence="1">
    <location>
        <begin position="61"/>
        <end position="74"/>
    </location>
</feature>
<organism evidence="2 3">
    <name type="scientific">Tanacetum coccineum</name>
    <dbReference type="NCBI Taxonomy" id="301880"/>
    <lineage>
        <taxon>Eukaryota</taxon>
        <taxon>Viridiplantae</taxon>
        <taxon>Streptophyta</taxon>
        <taxon>Embryophyta</taxon>
        <taxon>Tracheophyta</taxon>
        <taxon>Spermatophyta</taxon>
        <taxon>Magnoliopsida</taxon>
        <taxon>eudicotyledons</taxon>
        <taxon>Gunneridae</taxon>
        <taxon>Pentapetalae</taxon>
        <taxon>asterids</taxon>
        <taxon>campanulids</taxon>
        <taxon>Asterales</taxon>
        <taxon>Asteraceae</taxon>
        <taxon>Asteroideae</taxon>
        <taxon>Anthemideae</taxon>
        <taxon>Anthemidinae</taxon>
        <taxon>Tanacetum</taxon>
    </lineage>
</organism>
<accession>A0ABQ4YTC9</accession>
<evidence type="ECO:0000313" key="2">
    <source>
        <dbReference type="EMBL" id="GJS80142.1"/>
    </source>
</evidence>
<dbReference type="Proteomes" id="UP001151760">
    <property type="component" value="Unassembled WGS sequence"/>
</dbReference>
<reference evidence="2" key="2">
    <citation type="submission" date="2022-01" db="EMBL/GenBank/DDBJ databases">
        <authorList>
            <person name="Yamashiro T."/>
            <person name="Shiraishi A."/>
            <person name="Satake H."/>
            <person name="Nakayama K."/>
        </authorList>
    </citation>
    <scope>NUCLEOTIDE SEQUENCE</scope>
</reference>
<proteinExistence type="predicted"/>
<sequence length="74" mass="8266">MLVNMQYIDEELHSRIIEVVNFVYDNGDRSCSSFLYGIEEILTEPDIAELRPASEGSPLLVTTTDTEDVAATVE</sequence>